<proteinExistence type="predicted"/>
<reference evidence="1 2" key="1">
    <citation type="submission" date="2011-08" db="EMBL/GenBank/DDBJ databases">
        <authorList>
            <person name="Weinstock G."/>
            <person name="Sodergren E."/>
            <person name="Clifton S."/>
            <person name="Fulton L."/>
            <person name="Fulton B."/>
            <person name="Courtney L."/>
            <person name="Fronick C."/>
            <person name="Harrison M."/>
            <person name="Strong C."/>
            <person name="Farmer C."/>
            <person name="Delahaunty K."/>
            <person name="Markovic C."/>
            <person name="Hall O."/>
            <person name="Minx P."/>
            <person name="Tomlinson C."/>
            <person name="Mitreva M."/>
            <person name="Hou S."/>
            <person name="Chen J."/>
            <person name="Wollam A."/>
            <person name="Pepin K.H."/>
            <person name="Johnson M."/>
            <person name="Bhonagiri V."/>
            <person name="Zhang X."/>
            <person name="Suruliraj S."/>
            <person name="Warren W."/>
            <person name="Chinwalla A."/>
            <person name="Mardis E.R."/>
            <person name="Wilson R.K."/>
        </authorList>
    </citation>
    <scope>NUCLEOTIDE SEQUENCE [LARGE SCALE GENOMIC DNA]</scope>
    <source>
        <strain evidence="1 2">DP7</strain>
    </source>
</reference>
<protein>
    <submittedName>
        <fullName evidence="1">Uncharacterized protein</fullName>
    </submittedName>
</protein>
<dbReference type="Proteomes" id="UP000004416">
    <property type="component" value="Unassembled WGS sequence"/>
</dbReference>
<name>G9XQQ1_DESHA</name>
<dbReference type="EMBL" id="AFZX01000086">
    <property type="protein sequence ID" value="EHL06211.1"/>
    <property type="molecule type" value="Genomic_DNA"/>
</dbReference>
<evidence type="ECO:0000313" key="2">
    <source>
        <dbReference type="Proteomes" id="UP000004416"/>
    </source>
</evidence>
<dbReference type="HOGENOM" id="CLU_3288472_0_0_9"/>
<dbReference type="AlphaFoldDB" id="G9XQQ1"/>
<evidence type="ECO:0000313" key="1">
    <source>
        <dbReference type="EMBL" id="EHL06211.1"/>
    </source>
</evidence>
<organism evidence="1 2">
    <name type="scientific">Desulfitobacterium hafniense DP7</name>
    <dbReference type="NCBI Taxonomy" id="537010"/>
    <lineage>
        <taxon>Bacteria</taxon>
        <taxon>Bacillati</taxon>
        <taxon>Bacillota</taxon>
        <taxon>Clostridia</taxon>
        <taxon>Eubacteriales</taxon>
        <taxon>Desulfitobacteriaceae</taxon>
        <taxon>Desulfitobacterium</taxon>
    </lineage>
</organism>
<sequence length="40" mass="4916">MYYSILIYKTAYRYILFIFLPRSFSPPLFFTKGWIIANFL</sequence>
<accession>G9XQQ1</accession>
<comment type="caution">
    <text evidence="1">The sequence shown here is derived from an EMBL/GenBank/DDBJ whole genome shotgun (WGS) entry which is preliminary data.</text>
</comment>
<gene>
    <name evidence="1" type="ORF">HMPREF0322_03299</name>
</gene>